<keyword evidence="1" id="KW-0479">Metal-binding</keyword>
<reference evidence="7" key="1">
    <citation type="journal article" date="2019" name="Sci. Rep.">
        <title>Draft genome of Tanacetum cinerariifolium, the natural source of mosquito coil.</title>
        <authorList>
            <person name="Yamashiro T."/>
            <person name="Shiraishi A."/>
            <person name="Satake H."/>
            <person name="Nakayama K."/>
        </authorList>
    </citation>
    <scope>NUCLEOTIDE SEQUENCE</scope>
</reference>
<feature type="compositionally biased region" description="Basic and acidic residues" evidence="3">
    <location>
        <begin position="651"/>
        <end position="662"/>
    </location>
</feature>
<feature type="region of interest" description="Disordered" evidence="3">
    <location>
        <begin position="651"/>
        <end position="672"/>
    </location>
</feature>
<dbReference type="GO" id="GO:0046872">
    <property type="term" value="F:metal ion binding"/>
    <property type="evidence" value="ECO:0007669"/>
    <property type="project" value="UniProtKB-KW"/>
</dbReference>
<proteinExistence type="predicted"/>
<dbReference type="EMBL" id="BKCJ010006698">
    <property type="protein sequence ID" value="GEU73486.1"/>
    <property type="molecule type" value="Genomic_DNA"/>
</dbReference>
<feature type="domain" description="Reverse transcriptase Ty1/copia-type" evidence="5">
    <location>
        <begin position="727"/>
        <end position="780"/>
    </location>
</feature>
<feature type="domain" description="Retroviral polymerase SH3-like" evidence="6">
    <location>
        <begin position="539"/>
        <end position="593"/>
    </location>
</feature>
<dbReference type="Pfam" id="PF07727">
    <property type="entry name" value="RVT_2"/>
    <property type="match status" value="1"/>
</dbReference>
<evidence type="ECO:0000313" key="7">
    <source>
        <dbReference type="EMBL" id="GEU73486.1"/>
    </source>
</evidence>
<dbReference type="AlphaFoldDB" id="A0A6L2MHR2"/>
<evidence type="ECO:0000256" key="2">
    <source>
        <dbReference type="ARBA" id="ARBA00022801"/>
    </source>
</evidence>
<accession>A0A6L2MHR2</accession>
<evidence type="ECO:0000256" key="3">
    <source>
        <dbReference type="SAM" id="MobiDB-lite"/>
    </source>
</evidence>
<name>A0A6L2MHR2_TANCI</name>
<dbReference type="InterPro" id="IPR057670">
    <property type="entry name" value="SH3_retrovirus"/>
</dbReference>
<feature type="transmembrane region" description="Helical" evidence="4">
    <location>
        <begin position="60"/>
        <end position="79"/>
    </location>
</feature>
<organism evidence="7">
    <name type="scientific">Tanacetum cinerariifolium</name>
    <name type="common">Dalmatian daisy</name>
    <name type="synonym">Chrysanthemum cinerariifolium</name>
    <dbReference type="NCBI Taxonomy" id="118510"/>
    <lineage>
        <taxon>Eukaryota</taxon>
        <taxon>Viridiplantae</taxon>
        <taxon>Streptophyta</taxon>
        <taxon>Embryophyta</taxon>
        <taxon>Tracheophyta</taxon>
        <taxon>Spermatophyta</taxon>
        <taxon>Magnoliopsida</taxon>
        <taxon>eudicotyledons</taxon>
        <taxon>Gunneridae</taxon>
        <taxon>Pentapetalae</taxon>
        <taxon>asterids</taxon>
        <taxon>campanulids</taxon>
        <taxon>Asterales</taxon>
        <taxon>Asteraceae</taxon>
        <taxon>Asteroideae</taxon>
        <taxon>Anthemideae</taxon>
        <taxon>Anthemidinae</taxon>
        <taxon>Tanacetum</taxon>
    </lineage>
</organism>
<dbReference type="InterPro" id="IPR039537">
    <property type="entry name" value="Retrotran_Ty1/copia-like"/>
</dbReference>
<dbReference type="PANTHER" id="PTHR42648">
    <property type="entry name" value="TRANSPOSASE, PUTATIVE-RELATED"/>
    <property type="match status" value="1"/>
</dbReference>
<evidence type="ECO:0000256" key="4">
    <source>
        <dbReference type="SAM" id="Phobius"/>
    </source>
</evidence>
<protein>
    <submittedName>
        <fullName evidence="7">Retrovirus-related Pol polyprotein from transposon TNT 1-94</fullName>
    </submittedName>
</protein>
<feature type="compositionally biased region" description="Polar residues" evidence="3">
    <location>
        <begin position="663"/>
        <end position="672"/>
    </location>
</feature>
<keyword evidence="4" id="KW-0812">Transmembrane</keyword>
<keyword evidence="4" id="KW-1133">Transmembrane helix</keyword>
<keyword evidence="2" id="KW-0378">Hydrolase</keyword>
<sequence>MARQCTQPKRPRNVTWYKDKAMLAEAQEARQILDEEQLAFLADPGVQMVKLFRQSFQTMLLFRLRILILMILTVMISRMQKRFLGPTFPTMVLTLSQRLSEDFRKLFTPQQELDAEQAFWFRISNPTIKSSNKPPVKLEVPSELPKVSFMTASLKKLKFHLAQFDSVVKKRTTPDARTEVKQAKAKQLLDKELDFACKHAQRIQDLLVYVRDTCPNAIKLNEKKVVVTPKNKVKKVRITSANIVPPKKTTSHSVETQKPELKLCSRKPKIVKNVGSSKKAKIVEYENANHSEPNHTWGSNATDIPSSSSTCHNSKFLATVRFGKDHIARIMGYGDYQMGNVTISRVYYVEGLGHNLFSVGQFCDTNLEVAFWKNTCFIRNLEGVDLIFGPEIQICTQFLLMTCLKHLRSVFYPKHQRLRAGYETIACALGKSKKTSHQPKAEDTNQEILYLLHMDLCGPMRVASINRKRHFVNFIKMLASRIKHLLPALLSKTALSKAINTDCYTQNRSLTCLRYNKTLYKLMQDKKPDLSFFHVFGALCYPTNDNDDLGKLDAKADIGIFIGYVPAKKAFRIYNKRTQKIIETIHVTFDELTAMASEQFSSRLVLHSMTPATSSSGLVPNTVSQQPCIPPKKDDWNHLFNLCFEESPKTKTFHDDPLHEDSTSQGSSSNMRQTHTPFEHLELKNFKQAMTEPSWIDSMQEEIHEFKRLQVWELAPCPDKVLLINLKQEEVIDSEESFEPVARIEAIHIFIANVAHKNMTIFQMDVKTAFLNGELKEEKYGLLSTDYVDTPMVEKNKLDEDLQGTPVDATLYSGMIGSLMYLTSSRPDLSMQSAYVLGIRQSLPKTYADADLAGCQDTRRSTSESAQFLDDKLEKVENGVVELYFIQTKYQLADIFTKPFPRERFNFLIENLSMRSMSPKTLKRLAEETKE</sequence>
<evidence type="ECO:0000259" key="5">
    <source>
        <dbReference type="Pfam" id="PF07727"/>
    </source>
</evidence>
<comment type="caution">
    <text evidence="7">The sequence shown here is derived from an EMBL/GenBank/DDBJ whole genome shotgun (WGS) entry which is preliminary data.</text>
</comment>
<keyword evidence="4" id="KW-0472">Membrane</keyword>
<evidence type="ECO:0000259" key="6">
    <source>
        <dbReference type="Pfam" id="PF25597"/>
    </source>
</evidence>
<gene>
    <name evidence="7" type="ORF">Tci_045464</name>
</gene>
<dbReference type="InterPro" id="IPR013103">
    <property type="entry name" value="RVT_2"/>
</dbReference>
<dbReference type="GO" id="GO:0016787">
    <property type="term" value="F:hydrolase activity"/>
    <property type="evidence" value="ECO:0007669"/>
    <property type="project" value="UniProtKB-KW"/>
</dbReference>
<evidence type="ECO:0000256" key="1">
    <source>
        <dbReference type="ARBA" id="ARBA00022723"/>
    </source>
</evidence>
<dbReference type="PANTHER" id="PTHR42648:SF32">
    <property type="entry name" value="RIBONUCLEASE H-LIKE DOMAIN, GAG-PRE-INTEGRASE DOMAIN PROTEIN-RELATED"/>
    <property type="match status" value="1"/>
</dbReference>
<dbReference type="Pfam" id="PF25597">
    <property type="entry name" value="SH3_retrovirus"/>
    <property type="match status" value="1"/>
</dbReference>